<gene>
    <name evidence="1" type="ORF">RJT34_23184</name>
</gene>
<comment type="caution">
    <text evidence="1">The sequence shown here is derived from an EMBL/GenBank/DDBJ whole genome shotgun (WGS) entry which is preliminary data.</text>
</comment>
<proteinExistence type="predicted"/>
<evidence type="ECO:0000313" key="2">
    <source>
        <dbReference type="Proteomes" id="UP001359559"/>
    </source>
</evidence>
<accession>A0AAN9FKN2</accession>
<evidence type="ECO:0000313" key="1">
    <source>
        <dbReference type="EMBL" id="KAK7278159.1"/>
    </source>
</evidence>
<keyword evidence="2" id="KW-1185">Reference proteome</keyword>
<dbReference type="Proteomes" id="UP001359559">
    <property type="component" value="Unassembled WGS sequence"/>
</dbReference>
<protein>
    <submittedName>
        <fullName evidence="1">Uncharacterized protein</fullName>
    </submittedName>
</protein>
<organism evidence="1 2">
    <name type="scientific">Clitoria ternatea</name>
    <name type="common">Butterfly pea</name>
    <dbReference type="NCBI Taxonomy" id="43366"/>
    <lineage>
        <taxon>Eukaryota</taxon>
        <taxon>Viridiplantae</taxon>
        <taxon>Streptophyta</taxon>
        <taxon>Embryophyta</taxon>
        <taxon>Tracheophyta</taxon>
        <taxon>Spermatophyta</taxon>
        <taxon>Magnoliopsida</taxon>
        <taxon>eudicotyledons</taxon>
        <taxon>Gunneridae</taxon>
        <taxon>Pentapetalae</taxon>
        <taxon>rosids</taxon>
        <taxon>fabids</taxon>
        <taxon>Fabales</taxon>
        <taxon>Fabaceae</taxon>
        <taxon>Papilionoideae</taxon>
        <taxon>50 kb inversion clade</taxon>
        <taxon>NPAAA clade</taxon>
        <taxon>indigoferoid/millettioid clade</taxon>
        <taxon>Phaseoleae</taxon>
        <taxon>Clitoria</taxon>
    </lineage>
</organism>
<name>A0AAN9FKN2_CLITE</name>
<reference evidence="1 2" key="1">
    <citation type="submission" date="2024-01" db="EMBL/GenBank/DDBJ databases">
        <title>The genomes of 5 underutilized Papilionoideae crops provide insights into root nodulation and disease resistance.</title>
        <authorList>
            <person name="Yuan L."/>
        </authorList>
    </citation>
    <scope>NUCLEOTIDE SEQUENCE [LARGE SCALE GENOMIC DNA]</scope>
    <source>
        <strain evidence="1">LY-2023</strain>
        <tissue evidence="1">Leaf</tissue>
    </source>
</reference>
<dbReference type="AlphaFoldDB" id="A0AAN9FKN2"/>
<dbReference type="EMBL" id="JAYKXN010000006">
    <property type="protein sequence ID" value="KAK7278159.1"/>
    <property type="molecule type" value="Genomic_DNA"/>
</dbReference>
<sequence length="94" mass="10382">MRIIENTKPLRSLSNKRKPSCCCLSLSPPRHAKSTPSSLQRRCGDHLLPPTAATAQCVVSLPGKVTTQFSFCCDISKPLARSSNSYSFPIELRY</sequence>